<accession>A0A4V1AVR5</accession>
<organism evidence="2 3">
    <name type="scientific">Nitrosococcus wardiae</name>
    <dbReference type="NCBI Taxonomy" id="1814290"/>
    <lineage>
        <taxon>Bacteria</taxon>
        <taxon>Pseudomonadati</taxon>
        <taxon>Pseudomonadota</taxon>
        <taxon>Gammaproteobacteria</taxon>
        <taxon>Chromatiales</taxon>
        <taxon>Chromatiaceae</taxon>
        <taxon>Nitrosococcus</taxon>
    </lineage>
</organism>
<dbReference type="OrthoDB" id="5771758at2"/>
<feature type="compositionally biased region" description="Basic residues" evidence="1">
    <location>
        <begin position="92"/>
        <end position="107"/>
    </location>
</feature>
<dbReference type="KEGG" id="nwr:E3U44_05700"/>
<dbReference type="Proteomes" id="UP000294325">
    <property type="component" value="Chromosome"/>
</dbReference>
<feature type="region of interest" description="Disordered" evidence="1">
    <location>
        <begin position="74"/>
        <end position="121"/>
    </location>
</feature>
<reference evidence="2 3" key="1">
    <citation type="submission" date="2019-03" db="EMBL/GenBank/DDBJ databases">
        <title>The genome sequence of Nitrosococcus wardiae strain D1FHST reveals the archetypal metabolic capacity of ammonia-oxidizing Gammaproteobacteria.</title>
        <authorList>
            <person name="Wang L."/>
            <person name="Lim C.K."/>
            <person name="Hanson T.E."/>
            <person name="Dang H."/>
            <person name="Klotz M.G."/>
        </authorList>
    </citation>
    <scope>NUCLEOTIDE SEQUENCE [LARGE SCALE GENOMIC DNA]</scope>
    <source>
        <strain evidence="2 3">D1FHS</strain>
    </source>
</reference>
<dbReference type="InterPro" id="IPR035225">
    <property type="entry name" value="DUF5338"/>
</dbReference>
<evidence type="ECO:0000313" key="3">
    <source>
        <dbReference type="Proteomes" id="UP000294325"/>
    </source>
</evidence>
<feature type="region of interest" description="Disordered" evidence="1">
    <location>
        <begin position="1"/>
        <end position="23"/>
    </location>
</feature>
<evidence type="ECO:0000313" key="2">
    <source>
        <dbReference type="EMBL" id="QBQ54055.1"/>
    </source>
</evidence>
<keyword evidence="3" id="KW-1185">Reference proteome</keyword>
<dbReference type="RefSeq" id="WP_134357079.1">
    <property type="nucleotide sequence ID" value="NZ_CP038033.1"/>
</dbReference>
<gene>
    <name evidence="2" type="ORF">E3U44_05700</name>
</gene>
<evidence type="ECO:0000256" key="1">
    <source>
        <dbReference type="SAM" id="MobiDB-lite"/>
    </source>
</evidence>
<proteinExistence type="predicted"/>
<name>A0A4V1AVR5_9GAMM</name>
<sequence length="121" mass="13929">MALSDELKQRTQARGGQRGDGRQAFLAQRREIARALKDGYPAKTVWALLHEKGTMPVQYRTFMEYVNRYLKDCEQPQQTRPSEKPPSPPLNKPKKAVKPAKKSLTKRFKFDARGKSKEDLI</sequence>
<feature type="compositionally biased region" description="Basic and acidic residues" evidence="1">
    <location>
        <begin position="108"/>
        <end position="121"/>
    </location>
</feature>
<evidence type="ECO:0008006" key="4">
    <source>
        <dbReference type="Google" id="ProtNLM"/>
    </source>
</evidence>
<dbReference type="Pfam" id="PF17273">
    <property type="entry name" value="DUF5338"/>
    <property type="match status" value="1"/>
</dbReference>
<protein>
    <recommendedName>
        <fullName evidence="4">TraK protein</fullName>
    </recommendedName>
</protein>
<dbReference type="AlphaFoldDB" id="A0A4V1AVR5"/>
<dbReference type="EMBL" id="CP038033">
    <property type="protein sequence ID" value="QBQ54055.1"/>
    <property type="molecule type" value="Genomic_DNA"/>
</dbReference>